<evidence type="ECO:0000256" key="6">
    <source>
        <dbReference type="ARBA" id="ARBA00023154"/>
    </source>
</evidence>
<dbReference type="Pfam" id="PF00132">
    <property type="entry name" value="Hexapep"/>
    <property type="match status" value="1"/>
</dbReference>
<dbReference type="SUPFAM" id="SSF51161">
    <property type="entry name" value="Trimeric LpxA-like enzymes"/>
    <property type="match status" value="1"/>
</dbReference>
<reference evidence="9" key="1">
    <citation type="submission" date="2022-10" db="EMBL/GenBank/DDBJ databases">
        <title>Chryseobacterium babae sp. nov. isolated from the gut of the beetle Oryctes rhinoceros, and Chryseobacterium kimseyorum sp. nov., isolated from a stick insect rearing cage.</title>
        <authorList>
            <person name="Shelomi M."/>
            <person name="Han C.-J."/>
            <person name="Chen W.-M."/>
            <person name="Chen H.-K."/>
            <person name="Liaw S.-J."/>
            <person name="Muhle E."/>
            <person name="Clermont D."/>
        </authorList>
    </citation>
    <scope>NUCLEOTIDE SEQUENCE</scope>
    <source>
        <strain evidence="9">09-1422</strain>
    </source>
</reference>
<dbReference type="CDD" id="cd03360">
    <property type="entry name" value="LbH_AT_putative"/>
    <property type="match status" value="1"/>
</dbReference>
<evidence type="ECO:0000256" key="3">
    <source>
        <dbReference type="ARBA" id="ARBA00022679"/>
    </source>
</evidence>
<accession>A0ABT3HUQ0</accession>
<evidence type="ECO:0000256" key="1">
    <source>
        <dbReference type="ARBA" id="ARBA00007274"/>
    </source>
</evidence>
<proteinExistence type="inferred from homology"/>
<keyword evidence="5" id="KW-0220">Diaminopimelate biosynthesis</keyword>
<gene>
    <name evidence="9" type="ORF">OMO38_03190</name>
</gene>
<sequence>MLIVGAKGFAKEVLEICHQNNNLENLVFYDDVNDDVNGLLYGKFPILKSLEEAKDHFEKIDARFTIGIGNPLVRKMLYTKFVELGGLFTSTISSSCYIGNYNNSIREGVNIMQKVVITNDVHISKGCLVNQLSSIGHDVVIGEFTEICPSVSISGNCNIGSNVFVGTNATILPNVIVGNNTIIGAGAVVNKNLPENCVAVGIPAKIIKINE</sequence>
<name>A0ABT3HUQ0_9FLAO</name>
<dbReference type="Gene3D" id="3.40.50.20">
    <property type="match status" value="1"/>
</dbReference>
<dbReference type="InterPro" id="IPR018357">
    <property type="entry name" value="Hexapep_transf_CS"/>
</dbReference>
<dbReference type="InterPro" id="IPR050179">
    <property type="entry name" value="Trans_hexapeptide_repeat"/>
</dbReference>
<dbReference type="RefSeq" id="WP_264748778.1">
    <property type="nucleotide sequence ID" value="NZ_JAPDHW010000002.1"/>
</dbReference>
<dbReference type="InterPro" id="IPR020019">
    <property type="entry name" value="AcTrfase_PglD-like"/>
</dbReference>
<evidence type="ECO:0000256" key="2">
    <source>
        <dbReference type="ARBA" id="ARBA00022605"/>
    </source>
</evidence>
<evidence type="ECO:0000256" key="4">
    <source>
        <dbReference type="ARBA" id="ARBA00022737"/>
    </source>
</evidence>
<keyword evidence="3" id="KW-0808">Transferase</keyword>
<dbReference type="PANTHER" id="PTHR43300">
    <property type="entry name" value="ACETYLTRANSFERASE"/>
    <property type="match status" value="1"/>
</dbReference>
<dbReference type="PANTHER" id="PTHR43300:SF10">
    <property type="entry name" value="2,3,4,5-TETRAHYDROPYRIDINE-2,6-DICARBOXYLATE N-ACETYLTRANSFERASE"/>
    <property type="match status" value="1"/>
</dbReference>
<protein>
    <submittedName>
        <fullName evidence="9">Acetyltransferase</fullName>
    </submittedName>
</protein>
<keyword evidence="6" id="KW-0457">Lysine biosynthesis</keyword>
<evidence type="ECO:0000313" key="9">
    <source>
        <dbReference type="EMBL" id="MCW3167522.1"/>
    </source>
</evidence>
<evidence type="ECO:0000256" key="7">
    <source>
        <dbReference type="ARBA" id="ARBA00023315"/>
    </source>
</evidence>
<dbReference type="InterPro" id="IPR041561">
    <property type="entry name" value="PglD_N"/>
</dbReference>
<dbReference type="NCBIfam" id="TIGR03570">
    <property type="entry name" value="NeuD_NnaD"/>
    <property type="match status" value="1"/>
</dbReference>
<dbReference type="Pfam" id="PF17836">
    <property type="entry name" value="PglD_N"/>
    <property type="match status" value="1"/>
</dbReference>
<dbReference type="PROSITE" id="PS00101">
    <property type="entry name" value="HEXAPEP_TRANSFERASES"/>
    <property type="match status" value="1"/>
</dbReference>
<dbReference type="InterPro" id="IPR011004">
    <property type="entry name" value="Trimer_LpxA-like_sf"/>
</dbReference>
<comment type="similarity">
    <text evidence="1">Belongs to the transferase hexapeptide repeat family.</text>
</comment>
<keyword evidence="7" id="KW-0012">Acyltransferase</keyword>
<dbReference type="EMBL" id="JAPDHW010000002">
    <property type="protein sequence ID" value="MCW3167522.1"/>
    <property type="molecule type" value="Genomic_DNA"/>
</dbReference>
<dbReference type="Proteomes" id="UP001163731">
    <property type="component" value="Unassembled WGS sequence"/>
</dbReference>
<keyword evidence="4" id="KW-0677">Repeat</keyword>
<organism evidence="9 10">
    <name type="scientific">Chryseobacterium kimseyorum</name>
    <dbReference type="NCBI Taxonomy" id="2984028"/>
    <lineage>
        <taxon>Bacteria</taxon>
        <taxon>Pseudomonadati</taxon>
        <taxon>Bacteroidota</taxon>
        <taxon>Flavobacteriia</taxon>
        <taxon>Flavobacteriales</taxon>
        <taxon>Weeksellaceae</taxon>
        <taxon>Chryseobacterium group</taxon>
        <taxon>Chryseobacterium</taxon>
    </lineage>
</organism>
<keyword evidence="2" id="KW-0028">Amino-acid biosynthesis</keyword>
<evidence type="ECO:0000256" key="5">
    <source>
        <dbReference type="ARBA" id="ARBA00022915"/>
    </source>
</evidence>
<dbReference type="Gene3D" id="2.160.10.10">
    <property type="entry name" value="Hexapeptide repeat proteins"/>
    <property type="match status" value="1"/>
</dbReference>
<comment type="caution">
    <text evidence="9">The sequence shown here is derived from an EMBL/GenBank/DDBJ whole genome shotgun (WGS) entry which is preliminary data.</text>
</comment>
<feature type="domain" description="PglD N-terminal" evidence="8">
    <location>
        <begin position="2"/>
        <end position="80"/>
    </location>
</feature>
<evidence type="ECO:0000313" key="10">
    <source>
        <dbReference type="Proteomes" id="UP001163731"/>
    </source>
</evidence>
<evidence type="ECO:0000259" key="8">
    <source>
        <dbReference type="Pfam" id="PF17836"/>
    </source>
</evidence>
<keyword evidence="10" id="KW-1185">Reference proteome</keyword>
<dbReference type="InterPro" id="IPR001451">
    <property type="entry name" value="Hexapep"/>
</dbReference>